<accession>A0ABR2J0Z4</accession>
<protein>
    <recommendedName>
        <fullName evidence="3">Condensation domain-containing protein</fullName>
    </recommendedName>
</protein>
<organism evidence="1 2">
    <name type="scientific">Tritrichomonas musculus</name>
    <dbReference type="NCBI Taxonomy" id="1915356"/>
    <lineage>
        <taxon>Eukaryota</taxon>
        <taxon>Metamonada</taxon>
        <taxon>Parabasalia</taxon>
        <taxon>Tritrichomonadida</taxon>
        <taxon>Tritrichomonadidae</taxon>
        <taxon>Tritrichomonas</taxon>
    </lineage>
</organism>
<evidence type="ECO:0000313" key="1">
    <source>
        <dbReference type="EMBL" id="KAK8871561.1"/>
    </source>
</evidence>
<dbReference type="EMBL" id="JAPFFF010000013">
    <property type="protein sequence ID" value="KAK8871561.1"/>
    <property type="molecule type" value="Genomic_DNA"/>
</dbReference>
<name>A0ABR2J0Z4_9EUKA</name>
<sequence>MICSRKLTPFEKFFLSSNEYVLFSLETENSSTIPSIVDKLKKMILGLNYRIQDDNLIYSPGEINTHSLPNSIKTCPDSSAYVDHHVLNDYSKGLASIAVNDKIITVTAAHMLYDGGFFVDLYNHLFDNSDESYFQSDPNRFITYTFQEMFTKELERKDLKHLHEQHLLNTKSLQSIQFSQKIDPNVHGNPRCISHILNIPAEDFHFTKSKANLSDMYWTMLPLTCMAFNNSGIDDFGVLTCVDMRKFLSSKFANKLVGQNFIELYLSIGQIEPNMTVRQVGKRFRERFNQMRNDGTFIGALYGADHGFPAKKNHLYVEISNIGRFDHKKGISDVFIQQSSTSKEYEWLAGFSSFSRSLHGKNTITIRLERPQTALNHIDGEIMIKSLAHCMTEIPPDVSIIKAYDELRAFQNKIKMH</sequence>
<comment type="caution">
    <text evidence="1">The sequence shown here is derived from an EMBL/GenBank/DDBJ whole genome shotgun (WGS) entry which is preliminary data.</text>
</comment>
<evidence type="ECO:0000313" key="2">
    <source>
        <dbReference type="Proteomes" id="UP001470230"/>
    </source>
</evidence>
<keyword evidence="2" id="KW-1185">Reference proteome</keyword>
<gene>
    <name evidence="1" type="ORF">M9Y10_007294</name>
</gene>
<dbReference type="Proteomes" id="UP001470230">
    <property type="component" value="Unassembled WGS sequence"/>
</dbReference>
<evidence type="ECO:0008006" key="3">
    <source>
        <dbReference type="Google" id="ProtNLM"/>
    </source>
</evidence>
<reference evidence="1 2" key="1">
    <citation type="submission" date="2024-04" db="EMBL/GenBank/DDBJ databases">
        <title>Tritrichomonas musculus Genome.</title>
        <authorList>
            <person name="Alves-Ferreira E."/>
            <person name="Grigg M."/>
            <person name="Lorenzi H."/>
            <person name="Galac M."/>
        </authorList>
    </citation>
    <scope>NUCLEOTIDE SEQUENCE [LARGE SCALE GENOMIC DNA]</scope>
    <source>
        <strain evidence="1 2">EAF2021</strain>
    </source>
</reference>
<proteinExistence type="predicted"/>